<evidence type="ECO:0000256" key="3">
    <source>
        <dbReference type="ARBA" id="ARBA00022490"/>
    </source>
</evidence>
<feature type="region of interest" description="Disordered" evidence="6">
    <location>
        <begin position="185"/>
        <end position="275"/>
    </location>
</feature>
<accession>A0A6P1ZKD5</accession>
<dbReference type="NCBIfam" id="TIGR00208">
    <property type="entry name" value="fliS"/>
    <property type="match status" value="1"/>
</dbReference>
<gene>
    <name evidence="7" type="primary">fliS</name>
    <name evidence="7" type="ORF">DQK91_00310</name>
</gene>
<feature type="compositionally biased region" description="Low complexity" evidence="6">
    <location>
        <begin position="153"/>
        <end position="167"/>
    </location>
</feature>
<dbReference type="PANTHER" id="PTHR34773:SF1">
    <property type="entry name" value="FLAGELLAR SECRETION CHAPERONE FLIS"/>
    <property type="match status" value="1"/>
</dbReference>
<evidence type="ECO:0000256" key="4">
    <source>
        <dbReference type="ARBA" id="ARBA00022795"/>
    </source>
</evidence>
<evidence type="ECO:0000256" key="2">
    <source>
        <dbReference type="ARBA" id="ARBA00008787"/>
    </source>
</evidence>
<dbReference type="GO" id="GO:0071973">
    <property type="term" value="P:bacterial-type flagellum-dependent cell motility"/>
    <property type="evidence" value="ECO:0007669"/>
    <property type="project" value="TreeGrafter"/>
</dbReference>
<dbReference type="Proteomes" id="UP000434052">
    <property type="component" value="Unassembled WGS sequence"/>
</dbReference>
<dbReference type="CDD" id="cd16098">
    <property type="entry name" value="FliS"/>
    <property type="match status" value="1"/>
</dbReference>
<dbReference type="Pfam" id="PF02561">
    <property type="entry name" value="FliS"/>
    <property type="match status" value="1"/>
</dbReference>
<organism evidence="7 8">
    <name type="scientific">Oceanidesulfovibrio marinus</name>
    <dbReference type="NCBI Taxonomy" id="370038"/>
    <lineage>
        <taxon>Bacteria</taxon>
        <taxon>Pseudomonadati</taxon>
        <taxon>Thermodesulfobacteriota</taxon>
        <taxon>Desulfovibrionia</taxon>
        <taxon>Desulfovibrionales</taxon>
        <taxon>Desulfovibrionaceae</taxon>
        <taxon>Oceanidesulfovibrio</taxon>
    </lineage>
</organism>
<dbReference type="RefSeq" id="WP_144233437.1">
    <property type="nucleotide sequence ID" value="NZ_QMIF01000001.1"/>
</dbReference>
<reference evidence="7 8" key="1">
    <citation type="submission" date="2018-06" db="EMBL/GenBank/DDBJ databases">
        <title>Complete genome of Desulfovibrio marinus P48SEP.</title>
        <authorList>
            <person name="Crispim J.S."/>
            <person name="Vidigal P.M.P."/>
            <person name="Silva L.C.F."/>
            <person name="Araujo L.C."/>
            <person name="Laguardia C.N."/>
            <person name="Dias R.S."/>
            <person name="Sousa M.P."/>
            <person name="Paula S.O."/>
            <person name="Silva C."/>
        </authorList>
    </citation>
    <scope>NUCLEOTIDE SEQUENCE [LARGE SCALE GENOMIC DNA]</scope>
    <source>
        <strain evidence="7 8">P48SEP</strain>
    </source>
</reference>
<dbReference type="GO" id="GO:0005829">
    <property type="term" value="C:cytosol"/>
    <property type="evidence" value="ECO:0007669"/>
    <property type="project" value="UniProtKB-SubCell"/>
</dbReference>
<keyword evidence="3" id="KW-0963">Cytoplasm</keyword>
<dbReference type="EMBL" id="QMIF01000001">
    <property type="protein sequence ID" value="TVM36401.1"/>
    <property type="molecule type" value="Genomic_DNA"/>
</dbReference>
<keyword evidence="4" id="KW-1005">Bacterial flagellum biogenesis</keyword>
<dbReference type="SUPFAM" id="SSF101116">
    <property type="entry name" value="Flagellar export chaperone FliS"/>
    <property type="match status" value="1"/>
</dbReference>
<dbReference type="OrthoDB" id="5343669at2"/>
<dbReference type="GO" id="GO:0044780">
    <property type="term" value="P:bacterial-type flagellum assembly"/>
    <property type="evidence" value="ECO:0007669"/>
    <property type="project" value="InterPro"/>
</dbReference>
<keyword evidence="7" id="KW-0282">Flagellum</keyword>
<sequence length="275" mass="28792">MQKAAQAYLQTQVSTTSQGELLLMLYDGAVKFLRQAQAKILEKDYAQKGILISKALDIIAELDGSLNAQKGGEIAQNLHNLYFYCNTRLLLANMNMDTALVDEVIDILSGLRSAYSEIIEKQGGAQPAPQAAPRQSGPRPPVLLNKDGADNDAAPASEPASEQAQPQRGQSPLESLATHIARNPAPAKAPAAPSAPKQAPAKQAAPDAPAKSAAPDVNQDAAPAQVAEANGQEAAAAPQQAQQPEEQPQPAAPSPNRGRLLAGASIYKKMASQSN</sequence>
<feature type="region of interest" description="Disordered" evidence="6">
    <location>
        <begin position="121"/>
        <end position="173"/>
    </location>
</feature>
<dbReference type="AlphaFoldDB" id="A0A6P1ZKD5"/>
<feature type="compositionally biased region" description="Low complexity" evidence="6">
    <location>
        <begin position="224"/>
        <end position="249"/>
    </location>
</feature>
<evidence type="ECO:0000256" key="1">
    <source>
        <dbReference type="ARBA" id="ARBA00004514"/>
    </source>
</evidence>
<evidence type="ECO:0000256" key="6">
    <source>
        <dbReference type="SAM" id="MobiDB-lite"/>
    </source>
</evidence>
<comment type="caution">
    <text evidence="7">The sequence shown here is derived from an EMBL/GenBank/DDBJ whole genome shotgun (WGS) entry which is preliminary data.</text>
</comment>
<feature type="compositionally biased region" description="Low complexity" evidence="6">
    <location>
        <begin position="185"/>
        <end position="216"/>
    </location>
</feature>
<keyword evidence="7" id="KW-0966">Cell projection</keyword>
<keyword evidence="5" id="KW-0143">Chaperone</keyword>
<comment type="subcellular location">
    <subcellularLocation>
        <location evidence="1">Cytoplasm</location>
        <location evidence="1">Cytosol</location>
    </subcellularLocation>
</comment>
<evidence type="ECO:0000256" key="5">
    <source>
        <dbReference type="ARBA" id="ARBA00023186"/>
    </source>
</evidence>
<evidence type="ECO:0000313" key="7">
    <source>
        <dbReference type="EMBL" id="TVM36401.1"/>
    </source>
</evidence>
<dbReference type="InterPro" id="IPR036584">
    <property type="entry name" value="FliS_sf"/>
</dbReference>
<proteinExistence type="inferred from homology"/>
<feature type="compositionally biased region" description="Low complexity" evidence="6">
    <location>
        <begin position="122"/>
        <end position="137"/>
    </location>
</feature>
<keyword evidence="7" id="KW-0969">Cilium</keyword>
<dbReference type="InterPro" id="IPR003713">
    <property type="entry name" value="FliS"/>
</dbReference>
<evidence type="ECO:0000313" key="8">
    <source>
        <dbReference type="Proteomes" id="UP000434052"/>
    </source>
</evidence>
<dbReference type="PANTHER" id="PTHR34773">
    <property type="entry name" value="FLAGELLAR SECRETION CHAPERONE FLIS"/>
    <property type="match status" value="1"/>
</dbReference>
<name>A0A6P1ZKD5_9BACT</name>
<dbReference type="Gene3D" id="1.20.120.340">
    <property type="entry name" value="Flagellar protein FliS"/>
    <property type="match status" value="1"/>
</dbReference>
<protein>
    <submittedName>
        <fullName evidence="7">Flagellar export chaperone FliS</fullName>
    </submittedName>
</protein>
<comment type="similarity">
    <text evidence="2">Belongs to the FliS family.</text>
</comment>